<dbReference type="GO" id="GO:0005777">
    <property type="term" value="C:peroxisome"/>
    <property type="evidence" value="ECO:0007669"/>
    <property type="project" value="TreeGrafter"/>
</dbReference>
<dbReference type="OrthoDB" id="67688at2759"/>
<comment type="caution">
    <text evidence="4">The sequence shown here is derived from an EMBL/GenBank/DDBJ whole genome shotgun (WGS) entry which is preliminary data.</text>
</comment>
<dbReference type="GO" id="GO:0000045">
    <property type="term" value="P:autophagosome assembly"/>
    <property type="evidence" value="ECO:0007669"/>
    <property type="project" value="TreeGrafter"/>
</dbReference>
<dbReference type="PANTHER" id="PTHR10048:SF7">
    <property type="entry name" value="PHOSPHATIDYLINOSITOL 3-KINASE CATALYTIC SUBUNIT TYPE 3"/>
    <property type="match status" value="1"/>
</dbReference>
<comment type="similarity">
    <text evidence="1">Belongs to the PI3/PI4-kinase family. Type III PI4K subfamily.</text>
</comment>
<evidence type="ECO:0000259" key="3">
    <source>
        <dbReference type="PROSITE" id="PS51545"/>
    </source>
</evidence>
<proteinExistence type="inferred from homology"/>
<dbReference type="GO" id="GO:0016303">
    <property type="term" value="F:1-phosphatidylinositol-3-kinase activity"/>
    <property type="evidence" value="ECO:0007669"/>
    <property type="project" value="TreeGrafter"/>
</dbReference>
<feature type="non-terminal residue" evidence="4">
    <location>
        <position position="313"/>
    </location>
</feature>
<name>A0A8H8DIV0_9FUNG</name>
<dbReference type="InterPro" id="IPR001263">
    <property type="entry name" value="PI3K_accessory_dom"/>
</dbReference>
<dbReference type="Gene3D" id="1.25.40.70">
    <property type="entry name" value="Phosphatidylinositol 3-kinase, accessory domain (PIK)"/>
    <property type="match status" value="1"/>
</dbReference>
<dbReference type="GO" id="GO:0000407">
    <property type="term" value="C:phagophore assembly site"/>
    <property type="evidence" value="ECO:0007669"/>
    <property type="project" value="TreeGrafter"/>
</dbReference>
<dbReference type="SUPFAM" id="SSF48371">
    <property type="entry name" value="ARM repeat"/>
    <property type="match status" value="1"/>
</dbReference>
<dbReference type="GO" id="GO:0034272">
    <property type="term" value="C:phosphatidylinositol 3-kinase complex, class III, type II"/>
    <property type="evidence" value="ECO:0007669"/>
    <property type="project" value="TreeGrafter"/>
</dbReference>
<evidence type="ECO:0000256" key="1">
    <source>
        <dbReference type="ARBA" id="ARBA00006209"/>
    </source>
</evidence>
<evidence type="ECO:0000256" key="2">
    <source>
        <dbReference type="SAM" id="MobiDB-lite"/>
    </source>
</evidence>
<sequence length="313" mass="35938">MAVSLPRLQSSTLRKGKHKLYLHPGREADGGVSSSTPSKLAGVEDEMDRLEKAGEGIRRPFRELGISSAQISLYLQLVKKHERGDLTRLDWLDNLAFREIEKVNRRPCISEAIRLTAEPCLLQGQSMDSKRLFLYIDLPKFDFPLVFSEPEYDLPRLAPEMVSEPTIVHILDPEILRENPVEAKHRRLVRANRNTQLDRDLKPNAKNRDELAEILKYPPTQELATEEKDLLWKFRFYLTRNKKVSFSQKADSFLSLWLSEICAAEQALTKFLKCVTWSDATEAKQAVELLSQWANIDVDDALELLGPNFHNRS</sequence>
<evidence type="ECO:0000313" key="4">
    <source>
        <dbReference type="EMBL" id="KAG5459846.1"/>
    </source>
</evidence>
<dbReference type="Pfam" id="PF00613">
    <property type="entry name" value="PI3Ka"/>
    <property type="match status" value="1"/>
</dbReference>
<feature type="region of interest" description="Disordered" evidence="2">
    <location>
        <begin position="23"/>
        <end position="42"/>
    </location>
</feature>
<keyword evidence="5" id="KW-1185">Reference proteome</keyword>
<dbReference type="PROSITE" id="PS51545">
    <property type="entry name" value="PIK_HELICAL"/>
    <property type="match status" value="1"/>
</dbReference>
<dbReference type="Proteomes" id="UP000673691">
    <property type="component" value="Unassembled WGS sequence"/>
</dbReference>
<dbReference type="PANTHER" id="PTHR10048">
    <property type="entry name" value="PHOSPHATIDYLINOSITOL KINASE"/>
    <property type="match status" value="1"/>
</dbReference>
<dbReference type="InterPro" id="IPR042236">
    <property type="entry name" value="PI3K_accessory_sf"/>
</dbReference>
<dbReference type="InterPro" id="IPR016024">
    <property type="entry name" value="ARM-type_fold"/>
</dbReference>
<dbReference type="GO" id="GO:0005768">
    <property type="term" value="C:endosome"/>
    <property type="evidence" value="ECO:0007669"/>
    <property type="project" value="TreeGrafter"/>
</dbReference>
<protein>
    <submittedName>
        <fullName evidence="4">Armadillo-type protein</fullName>
    </submittedName>
</protein>
<dbReference type="EMBL" id="JAEFCI010006199">
    <property type="protein sequence ID" value="KAG5459846.1"/>
    <property type="molecule type" value="Genomic_DNA"/>
</dbReference>
<dbReference type="AlphaFoldDB" id="A0A8H8DIV0"/>
<dbReference type="GO" id="GO:0006897">
    <property type="term" value="P:endocytosis"/>
    <property type="evidence" value="ECO:0007669"/>
    <property type="project" value="TreeGrafter"/>
</dbReference>
<reference evidence="4 5" key="1">
    <citation type="journal article" name="Sci. Rep.">
        <title>Genome-scale phylogenetic analyses confirm Olpidium as the closest living zoosporic fungus to the non-flagellated, terrestrial fungi.</title>
        <authorList>
            <person name="Chang Y."/>
            <person name="Rochon D."/>
            <person name="Sekimoto S."/>
            <person name="Wang Y."/>
            <person name="Chovatia M."/>
            <person name="Sandor L."/>
            <person name="Salamov A."/>
            <person name="Grigoriev I.V."/>
            <person name="Stajich J.E."/>
            <person name="Spatafora J.W."/>
        </authorList>
    </citation>
    <scope>NUCLEOTIDE SEQUENCE [LARGE SCALE GENOMIC DNA]</scope>
    <source>
        <strain evidence="4">S191</strain>
    </source>
</reference>
<gene>
    <name evidence="4" type="ORF">BJ554DRAFT_8183</name>
</gene>
<dbReference type="GO" id="GO:0034271">
    <property type="term" value="C:phosphatidylinositol 3-kinase complex, class III, type I"/>
    <property type="evidence" value="ECO:0007669"/>
    <property type="project" value="TreeGrafter"/>
</dbReference>
<evidence type="ECO:0000313" key="5">
    <source>
        <dbReference type="Proteomes" id="UP000673691"/>
    </source>
</evidence>
<feature type="domain" description="PIK helical" evidence="3">
    <location>
        <begin position="198"/>
        <end position="313"/>
    </location>
</feature>
<organism evidence="4 5">
    <name type="scientific">Olpidium bornovanus</name>
    <dbReference type="NCBI Taxonomy" id="278681"/>
    <lineage>
        <taxon>Eukaryota</taxon>
        <taxon>Fungi</taxon>
        <taxon>Fungi incertae sedis</taxon>
        <taxon>Olpidiomycota</taxon>
        <taxon>Olpidiomycotina</taxon>
        <taxon>Olpidiomycetes</taxon>
        <taxon>Olpidiales</taxon>
        <taxon>Olpidiaceae</taxon>
        <taxon>Olpidium</taxon>
    </lineage>
</organism>
<accession>A0A8H8DIV0</accession>
<dbReference type="InterPro" id="IPR015433">
    <property type="entry name" value="PI3/4_kinase"/>
</dbReference>
<dbReference type="GO" id="GO:0048015">
    <property type="term" value="P:phosphatidylinositol-mediated signaling"/>
    <property type="evidence" value="ECO:0007669"/>
    <property type="project" value="TreeGrafter"/>
</dbReference>